<dbReference type="InterPro" id="IPR051045">
    <property type="entry name" value="TonB-dependent_transducer"/>
</dbReference>
<dbReference type="GO" id="GO:0015031">
    <property type="term" value="P:protein transport"/>
    <property type="evidence" value="ECO:0007669"/>
    <property type="project" value="UniProtKB-KW"/>
</dbReference>
<keyword evidence="3" id="KW-0813">Transport</keyword>
<comment type="subcellular location">
    <subcellularLocation>
        <location evidence="1">Cell inner membrane</location>
        <topology evidence="1">Single-pass membrane protein</topology>
        <orientation evidence="1">Periplasmic side</orientation>
    </subcellularLocation>
</comment>
<feature type="compositionally biased region" description="Pro residues" evidence="10">
    <location>
        <begin position="54"/>
        <end position="77"/>
    </location>
</feature>
<feature type="domain" description="TonB C-terminal" evidence="12">
    <location>
        <begin position="131"/>
        <end position="225"/>
    </location>
</feature>
<organism evidence="13 14">
    <name type="scientific">Sphingomonas psychrotolerans</name>
    <dbReference type="NCBI Taxonomy" id="1327635"/>
    <lineage>
        <taxon>Bacteria</taxon>
        <taxon>Pseudomonadati</taxon>
        <taxon>Pseudomonadota</taxon>
        <taxon>Alphaproteobacteria</taxon>
        <taxon>Sphingomonadales</taxon>
        <taxon>Sphingomonadaceae</taxon>
        <taxon>Sphingomonas</taxon>
    </lineage>
</organism>
<keyword evidence="5" id="KW-0997">Cell inner membrane</keyword>
<dbReference type="PANTHER" id="PTHR33446">
    <property type="entry name" value="PROTEIN TONB-RELATED"/>
    <property type="match status" value="1"/>
</dbReference>
<dbReference type="EMBL" id="CP024923">
    <property type="protein sequence ID" value="ATY31724.1"/>
    <property type="molecule type" value="Genomic_DNA"/>
</dbReference>
<dbReference type="GO" id="GO:0098797">
    <property type="term" value="C:plasma membrane protein complex"/>
    <property type="evidence" value="ECO:0007669"/>
    <property type="project" value="TreeGrafter"/>
</dbReference>
<keyword evidence="8 11" id="KW-1133">Transmembrane helix</keyword>
<dbReference type="GO" id="GO:0055085">
    <property type="term" value="P:transmembrane transport"/>
    <property type="evidence" value="ECO:0007669"/>
    <property type="project" value="InterPro"/>
</dbReference>
<feature type="compositionally biased region" description="Pro residues" evidence="10">
    <location>
        <begin position="102"/>
        <end position="127"/>
    </location>
</feature>
<dbReference type="Proteomes" id="UP000229081">
    <property type="component" value="Chromosome"/>
</dbReference>
<evidence type="ECO:0000256" key="9">
    <source>
        <dbReference type="ARBA" id="ARBA00023136"/>
    </source>
</evidence>
<dbReference type="KEGG" id="sphc:CVN68_06880"/>
<dbReference type="Gene3D" id="3.30.1150.10">
    <property type="match status" value="1"/>
</dbReference>
<dbReference type="OrthoDB" id="7585155at2"/>
<evidence type="ECO:0000256" key="11">
    <source>
        <dbReference type="SAM" id="Phobius"/>
    </source>
</evidence>
<evidence type="ECO:0000313" key="14">
    <source>
        <dbReference type="Proteomes" id="UP000229081"/>
    </source>
</evidence>
<feature type="compositionally biased region" description="Low complexity" evidence="10">
    <location>
        <begin position="78"/>
        <end position="101"/>
    </location>
</feature>
<accession>A0A2K8MFH7</accession>
<keyword evidence="14" id="KW-1185">Reference proteome</keyword>
<dbReference type="GO" id="GO:0031992">
    <property type="term" value="F:energy transducer activity"/>
    <property type="evidence" value="ECO:0007669"/>
    <property type="project" value="TreeGrafter"/>
</dbReference>
<dbReference type="NCBIfam" id="TIGR01352">
    <property type="entry name" value="tonB_Cterm"/>
    <property type="match status" value="1"/>
</dbReference>
<dbReference type="PRINTS" id="PR01217">
    <property type="entry name" value="PRICHEXTENSN"/>
</dbReference>
<protein>
    <submittedName>
        <fullName evidence="13">Energy transducer TonB</fullName>
    </submittedName>
</protein>
<name>A0A2K8MFH7_9SPHN</name>
<feature type="region of interest" description="Disordered" evidence="10">
    <location>
        <begin position="49"/>
        <end position="144"/>
    </location>
</feature>
<comment type="similarity">
    <text evidence="2">Belongs to the TonB family.</text>
</comment>
<dbReference type="PANTHER" id="PTHR33446:SF2">
    <property type="entry name" value="PROTEIN TONB"/>
    <property type="match status" value="1"/>
</dbReference>
<evidence type="ECO:0000256" key="6">
    <source>
        <dbReference type="ARBA" id="ARBA00022692"/>
    </source>
</evidence>
<dbReference type="PROSITE" id="PS52015">
    <property type="entry name" value="TONB_CTD"/>
    <property type="match status" value="1"/>
</dbReference>
<evidence type="ECO:0000256" key="7">
    <source>
        <dbReference type="ARBA" id="ARBA00022927"/>
    </source>
</evidence>
<evidence type="ECO:0000313" key="13">
    <source>
        <dbReference type="EMBL" id="ATY31724.1"/>
    </source>
</evidence>
<dbReference type="InterPro" id="IPR037682">
    <property type="entry name" value="TonB_C"/>
</dbReference>
<sequence>MAYADRNVSGSRFVAIVIVAIIVAGLGYAFVTGLAYQYIKKKAEELKTFEVEEPPPPPEEVPPPPPPPDSPVPPPPTQIVTPPAQVQVQVPSPPMQTTTTIPPQPPITPPAPPAPVAPPQPPAPPRIAKPLKPRTPPGSWVTNDDYPAAAIRAEQQGTTGFRLSVDASGKVTDCQVTSSSGSSVLDSTACSLLRRRARFTPAEDAGGNKIPAPFSSRFRWELPKN</sequence>
<dbReference type="RefSeq" id="WP_100281533.1">
    <property type="nucleotide sequence ID" value="NZ_CP024923.1"/>
</dbReference>
<evidence type="ECO:0000256" key="2">
    <source>
        <dbReference type="ARBA" id="ARBA00006555"/>
    </source>
</evidence>
<evidence type="ECO:0000256" key="3">
    <source>
        <dbReference type="ARBA" id="ARBA00022448"/>
    </source>
</evidence>
<keyword evidence="7" id="KW-0653">Protein transport</keyword>
<evidence type="ECO:0000256" key="5">
    <source>
        <dbReference type="ARBA" id="ARBA00022519"/>
    </source>
</evidence>
<dbReference type="AlphaFoldDB" id="A0A2K8MFH7"/>
<evidence type="ECO:0000259" key="12">
    <source>
        <dbReference type="PROSITE" id="PS52015"/>
    </source>
</evidence>
<dbReference type="SUPFAM" id="SSF74653">
    <property type="entry name" value="TolA/TonB C-terminal domain"/>
    <property type="match status" value="1"/>
</dbReference>
<proteinExistence type="inferred from homology"/>
<feature type="region of interest" description="Disordered" evidence="10">
    <location>
        <begin position="203"/>
        <end position="225"/>
    </location>
</feature>
<keyword evidence="6 11" id="KW-0812">Transmembrane</keyword>
<keyword evidence="4" id="KW-1003">Cell membrane</keyword>
<evidence type="ECO:0000256" key="8">
    <source>
        <dbReference type="ARBA" id="ARBA00022989"/>
    </source>
</evidence>
<evidence type="ECO:0000256" key="10">
    <source>
        <dbReference type="SAM" id="MobiDB-lite"/>
    </source>
</evidence>
<feature type="transmembrane region" description="Helical" evidence="11">
    <location>
        <begin position="13"/>
        <end position="39"/>
    </location>
</feature>
<evidence type="ECO:0000256" key="1">
    <source>
        <dbReference type="ARBA" id="ARBA00004383"/>
    </source>
</evidence>
<gene>
    <name evidence="13" type="ORF">CVN68_06880</name>
</gene>
<dbReference type="Pfam" id="PF03544">
    <property type="entry name" value="TonB_C"/>
    <property type="match status" value="1"/>
</dbReference>
<evidence type="ECO:0000256" key="4">
    <source>
        <dbReference type="ARBA" id="ARBA00022475"/>
    </source>
</evidence>
<keyword evidence="9 11" id="KW-0472">Membrane</keyword>
<reference evidence="13 14" key="1">
    <citation type="submission" date="2017-11" db="EMBL/GenBank/DDBJ databases">
        <title>Complete genome sequence of Sphingomonas sp. Strain Cra20, a psychrotolerant potential plant growth promoting rhizobacteria.</title>
        <authorList>
            <person name="Luo Y."/>
        </authorList>
    </citation>
    <scope>NUCLEOTIDE SEQUENCE [LARGE SCALE GENOMIC DNA]</scope>
    <source>
        <strain evidence="13 14">Cra20</strain>
    </source>
</reference>
<dbReference type="InterPro" id="IPR006260">
    <property type="entry name" value="TonB/TolA_C"/>
</dbReference>